<reference evidence="1" key="1">
    <citation type="journal article" date="2014" name="Gene">
        <title>Genome-guided analysis of transformation efficiency and carbon dioxide assimilation by Moorella thermoacetica Y72.</title>
        <authorList>
            <person name="Tsukahara K."/>
            <person name="Kita A."/>
            <person name="Nakashimada Y."/>
            <person name="Hoshino T."/>
            <person name="Murakami K."/>
        </authorList>
    </citation>
    <scope>NUCLEOTIDE SEQUENCE [LARGE SCALE GENOMIC DNA]</scope>
    <source>
        <strain evidence="1">Y72</strain>
    </source>
</reference>
<organism evidence="1">
    <name type="scientific">Moorella thermoacetica Y72</name>
    <dbReference type="NCBI Taxonomy" id="1325331"/>
    <lineage>
        <taxon>Bacteria</taxon>
        <taxon>Bacillati</taxon>
        <taxon>Bacillota</taxon>
        <taxon>Clostridia</taxon>
        <taxon>Neomoorellales</taxon>
        <taxon>Neomoorellaceae</taxon>
        <taxon>Neomoorella</taxon>
    </lineage>
</organism>
<evidence type="ECO:0000313" key="1">
    <source>
        <dbReference type="EMBL" id="GAF25484.1"/>
    </source>
</evidence>
<dbReference type="EMBL" id="DF238840">
    <property type="protein sequence ID" value="GAF25484.1"/>
    <property type="molecule type" value="Genomic_DNA"/>
</dbReference>
<dbReference type="Proteomes" id="UP000063718">
    <property type="component" value="Unassembled WGS sequence"/>
</dbReference>
<accession>A0A0S6UD32</accession>
<gene>
    <name evidence="1" type="ORF">MTY_0817</name>
</gene>
<proteinExistence type="predicted"/>
<sequence length="103" mass="11070">MVKAFLFNVAAYPVGTLVELNNGEMGVVTGTARGHSHQPRVRLLYRSDGTPYKEPVTIDLTVDLHRFVSRVLPAAALPVGGAGNPGTGDDRWGGGCYNLYGRR</sequence>
<protein>
    <submittedName>
        <fullName evidence="1">HD-GYP domain</fullName>
    </submittedName>
</protein>
<name>A0A0S6UD32_NEOTH</name>
<dbReference type="AlphaFoldDB" id="A0A0S6UD32"/>